<gene>
    <name evidence="3" type="ORF">A2786_03820</name>
</gene>
<evidence type="ECO:0000313" key="3">
    <source>
        <dbReference type="EMBL" id="OGY18599.1"/>
    </source>
</evidence>
<sequence>MKRALTLVLLTIVLLLNGVLLQAQDSASISQDEDRARSDYLFQYANYAEAYQAYKTAKETYQKFSTITAQKEAVEKTKAVLILRAEVLRTYLQRLKLRLISKRQLDSGLRESEVGKLEATQAFLETHKANVEKINSLAEVNAESGRLEREANSISDLSYEVLGYVLIGEIQGLEVRARLLLEEQQKATEAKDRSFEEGVSEINRKLTQVRVTADRANQILADYQSGKTKTATKGQAVYQAVQAEMRRAKTTLKEATQLIKELKNL</sequence>
<accession>A0A1G1VT80</accession>
<organism evidence="3 4">
    <name type="scientific">Candidatus Chisholmbacteria bacterium RIFCSPHIGHO2_01_FULL_52_32</name>
    <dbReference type="NCBI Taxonomy" id="1797591"/>
    <lineage>
        <taxon>Bacteria</taxon>
        <taxon>Candidatus Chisholmiibacteriota</taxon>
    </lineage>
</organism>
<dbReference type="AlphaFoldDB" id="A0A1G1VT80"/>
<evidence type="ECO:0000256" key="1">
    <source>
        <dbReference type="SAM" id="Coils"/>
    </source>
</evidence>
<keyword evidence="1" id="KW-0175">Coiled coil</keyword>
<protein>
    <recommendedName>
        <fullName evidence="5">DUF5667 domain-containing protein</fullName>
    </recommendedName>
</protein>
<feature type="signal peptide" evidence="2">
    <location>
        <begin position="1"/>
        <end position="23"/>
    </location>
</feature>
<dbReference type="Proteomes" id="UP000179233">
    <property type="component" value="Unassembled WGS sequence"/>
</dbReference>
<proteinExistence type="predicted"/>
<reference evidence="3 4" key="1">
    <citation type="journal article" date="2016" name="Nat. Commun.">
        <title>Thousands of microbial genomes shed light on interconnected biogeochemical processes in an aquifer system.</title>
        <authorList>
            <person name="Anantharaman K."/>
            <person name="Brown C.T."/>
            <person name="Hug L.A."/>
            <person name="Sharon I."/>
            <person name="Castelle C.J."/>
            <person name="Probst A.J."/>
            <person name="Thomas B.C."/>
            <person name="Singh A."/>
            <person name="Wilkins M.J."/>
            <person name="Karaoz U."/>
            <person name="Brodie E.L."/>
            <person name="Williams K.H."/>
            <person name="Hubbard S.S."/>
            <person name="Banfield J.F."/>
        </authorList>
    </citation>
    <scope>NUCLEOTIDE SEQUENCE [LARGE SCALE GENOMIC DNA]</scope>
</reference>
<dbReference type="EMBL" id="MHCJ01000003">
    <property type="protein sequence ID" value="OGY18599.1"/>
    <property type="molecule type" value="Genomic_DNA"/>
</dbReference>
<name>A0A1G1VT80_9BACT</name>
<keyword evidence="2" id="KW-0732">Signal</keyword>
<evidence type="ECO:0008006" key="5">
    <source>
        <dbReference type="Google" id="ProtNLM"/>
    </source>
</evidence>
<evidence type="ECO:0000256" key="2">
    <source>
        <dbReference type="SAM" id="SignalP"/>
    </source>
</evidence>
<evidence type="ECO:0000313" key="4">
    <source>
        <dbReference type="Proteomes" id="UP000179233"/>
    </source>
</evidence>
<feature type="chain" id="PRO_5009581084" description="DUF5667 domain-containing protein" evidence="2">
    <location>
        <begin position="24"/>
        <end position="265"/>
    </location>
</feature>
<feature type="coiled-coil region" evidence="1">
    <location>
        <begin position="238"/>
        <end position="265"/>
    </location>
</feature>
<comment type="caution">
    <text evidence="3">The sequence shown here is derived from an EMBL/GenBank/DDBJ whole genome shotgun (WGS) entry which is preliminary data.</text>
</comment>